<dbReference type="GO" id="GO:0005525">
    <property type="term" value="F:GTP binding"/>
    <property type="evidence" value="ECO:0007669"/>
    <property type="project" value="UniProtKB-KW"/>
</dbReference>
<dbReference type="Gene3D" id="3.40.50.300">
    <property type="entry name" value="P-loop containing nucleotide triphosphate hydrolases"/>
    <property type="match status" value="1"/>
</dbReference>
<dbReference type="PROSITE" id="PS51417">
    <property type="entry name" value="ARF"/>
    <property type="match status" value="1"/>
</dbReference>
<dbReference type="AlphaFoldDB" id="A0A8J8P1Y7"/>
<evidence type="ECO:0000256" key="3">
    <source>
        <dbReference type="ARBA" id="ARBA00023134"/>
    </source>
</evidence>
<evidence type="ECO:0000256" key="1">
    <source>
        <dbReference type="ARBA" id="ARBA00006270"/>
    </source>
</evidence>
<evidence type="ECO:0000256" key="2">
    <source>
        <dbReference type="ARBA" id="ARBA00022741"/>
    </source>
</evidence>
<evidence type="ECO:0000313" key="6">
    <source>
        <dbReference type="Proteomes" id="UP000785679"/>
    </source>
</evidence>
<dbReference type="InterPro" id="IPR001806">
    <property type="entry name" value="Small_GTPase"/>
</dbReference>
<comment type="caution">
    <text evidence="5">The sequence shown here is derived from an EMBL/GenBank/DDBJ whole genome shotgun (WGS) entry which is preliminary data.</text>
</comment>
<dbReference type="PANTHER" id="PTHR47981:SF20">
    <property type="entry name" value="RAS-RELATED PROTEIN RAB-7A"/>
    <property type="match status" value="1"/>
</dbReference>
<dbReference type="SUPFAM" id="SSF52540">
    <property type="entry name" value="P-loop containing nucleoside triphosphate hydrolases"/>
    <property type="match status" value="1"/>
</dbReference>
<dbReference type="PROSITE" id="PS51421">
    <property type="entry name" value="RAS"/>
    <property type="match status" value="1"/>
</dbReference>
<dbReference type="InterPro" id="IPR005225">
    <property type="entry name" value="Small_GTP-bd"/>
</dbReference>
<proteinExistence type="inferred from homology"/>
<accession>A0A8J8P1Y7</accession>
<dbReference type="OrthoDB" id="1436450at2759"/>
<dbReference type="InterPro" id="IPR025662">
    <property type="entry name" value="Sigma_54_int_dom_ATP-bd_1"/>
</dbReference>
<sequence length="239" mass="26256">MSQFTKGNSQKGFLKIIIIGDSGVGKSSLIEAFNYKKISKSAKPTIGAEFSKKKLRLNETGIEVNLQLWDTAGQERFQSLCTSFYRGSDGCILVFDISSAESYENLEKWRQIFVQTTGDDSRQIPIVLVGNKVDCVNTIHRDQIMQEWVKTGKAKDYIEASALKNVGIEEIFQSVAQNALDYQNSLKASIAEGFSHSIINIRQITKSGSQVGGAGAASRVSTVGQRNGAGQRTRQNCQC</sequence>
<protein>
    <submittedName>
        <fullName evidence="5">Uncharacterized protein</fullName>
    </submittedName>
</protein>
<dbReference type="Pfam" id="PF00071">
    <property type="entry name" value="Ras"/>
    <property type="match status" value="1"/>
</dbReference>
<keyword evidence="2" id="KW-0547">Nucleotide-binding</keyword>
<feature type="region of interest" description="Disordered" evidence="4">
    <location>
        <begin position="215"/>
        <end position="239"/>
    </location>
</feature>
<keyword evidence="3" id="KW-0342">GTP-binding</keyword>
<dbReference type="PROSITE" id="PS51420">
    <property type="entry name" value="RHO"/>
    <property type="match status" value="1"/>
</dbReference>
<dbReference type="SMART" id="SM00176">
    <property type="entry name" value="RAN"/>
    <property type="match status" value="1"/>
</dbReference>
<dbReference type="EMBL" id="RRYP01002910">
    <property type="protein sequence ID" value="TNV84309.1"/>
    <property type="molecule type" value="Genomic_DNA"/>
</dbReference>
<dbReference type="PROSITE" id="PS51419">
    <property type="entry name" value="RAB"/>
    <property type="match status" value="1"/>
</dbReference>
<dbReference type="FunFam" id="3.40.50.300:FF:001204">
    <property type="entry name" value="Small GTP-binding protein, putative"/>
    <property type="match status" value="1"/>
</dbReference>
<gene>
    <name evidence="5" type="ORF">FGO68_gene2710</name>
</gene>
<dbReference type="Proteomes" id="UP000785679">
    <property type="component" value="Unassembled WGS sequence"/>
</dbReference>
<dbReference type="InterPro" id="IPR027417">
    <property type="entry name" value="P-loop_NTPase"/>
</dbReference>
<dbReference type="NCBIfam" id="TIGR00231">
    <property type="entry name" value="small_GTP"/>
    <property type="match status" value="1"/>
</dbReference>
<dbReference type="SMART" id="SM00175">
    <property type="entry name" value="RAB"/>
    <property type="match status" value="1"/>
</dbReference>
<dbReference type="SMART" id="SM00173">
    <property type="entry name" value="RAS"/>
    <property type="match status" value="1"/>
</dbReference>
<evidence type="ECO:0000313" key="5">
    <source>
        <dbReference type="EMBL" id="TNV84309.1"/>
    </source>
</evidence>
<keyword evidence="6" id="KW-1185">Reference proteome</keyword>
<dbReference type="GO" id="GO:0003924">
    <property type="term" value="F:GTPase activity"/>
    <property type="evidence" value="ECO:0007669"/>
    <property type="project" value="InterPro"/>
</dbReference>
<reference evidence="5" key="1">
    <citation type="submission" date="2019-06" db="EMBL/GenBank/DDBJ databases">
        <authorList>
            <person name="Zheng W."/>
        </authorList>
    </citation>
    <scope>NUCLEOTIDE SEQUENCE</scope>
    <source>
        <strain evidence="5">QDHG01</strain>
    </source>
</reference>
<dbReference type="PANTHER" id="PTHR47981">
    <property type="entry name" value="RAB FAMILY"/>
    <property type="match status" value="1"/>
</dbReference>
<evidence type="ECO:0000256" key="4">
    <source>
        <dbReference type="SAM" id="MobiDB-lite"/>
    </source>
</evidence>
<feature type="compositionally biased region" description="Polar residues" evidence="4">
    <location>
        <begin position="228"/>
        <end position="239"/>
    </location>
</feature>
<dbReference type="PROSITE" id="PS00675">
    <property type="entry name" value="SIGMA54_INTERACT_1"/>
    <property type="match status" value="1"/>
</dbReference>
<dbReference type="PRINTS" id="PR00449">
    <property type="entry name" value="RASTRNSFRMNG"/>
</dbReference>
<dbReference type="SMART" id="SM00174">
    <property type="entry name" value="RHO"/>
    <property type="match status" value="1"/>
</dbReference>
<comment type="similarity">
    <text evidence="1">Belongs to the small GTPase superfamily. Rab family.</text>
</comment>
<dbReference type="CDD" id="cd00154">
    <property type="entry name" value="Rab"/>
    <property type="match status" value="1"/>
</dbReference>
<organism evidence="5 6">
    <name type="scientific">Halteria grandinella</name>
    <dbReference type="NCBI Taxonomy" id="5974"/>
    <lineage>
        <taxon>Eukaryota</taxon>
        <taxon>Sar</taxon>
        <taxon>Alveolata</taxon>
        <taxon>Ciliophora</taxon>
        <taxon>Intramacronucleata</taxon>
        <taxon>Spirotrichea</taxon>
        <taxon>Stichotrichia</taxon>
        <taxon>Sporadotrichida</taxon>
        <taxon>Halteriidae</taxon>
        <taxon>Halteria</taxon>
    </lineage>
</organism>
<name>A0A8J8P1Y7_HALGN</name>